<accession>A0A840RBJ5</accession>
<feature type="domain" description="Fructose-1-6-bisphosphatase class 1 C-terminal" evidence="12">
    <location>
        <begin position="197"/>
        <end position="330"/>
    </location>
</feature>
<evidence type="ECO:0000313" key="13">
    <source>
        <dbReference type="EMBL" id="MBB5189908.1"/>
    </source>
</evidence>
<dbReference type="RefSeq" id="WP_184097411.1">
    <property type="nucleotide sequence ID" value="NZ_JACHHN010000001.1"/>
</dbReference>
<comment type="caution">
    <text evidence="13">The sequence shown here is derived from an EMBL/GenBank/DDBJ whole genome shotgun (WGS) entry which is preliminary data.</text>
</comment>
<dbReference type="GO" id="GO:0006000">
    <property type="term" value="P:fructose metabolic process"/>
    <property type="evidence" value="ECO:0007669"/>
    <property type="project" value="TreeGrafter"/>
</dbReference>
<evidence type="ECO:0000259" key="12">
    <source>
        <dbReference type="Pfam" id="PF18913"/>
    </source>
</evidence>
<dbReference type="NCBIfam" id="NF006779">
    <property type="entry name" value="PRK09293.1-3"/>
    <property type="match status" value="1"/>
</dbReference>
<dbReference type="GO" id="GO:0006002">
    <property type="term" value="P:fructose 6-phosphate metabolic process"/>
    <property type="evidence" value="ECO:0007669"/>
    <property type="project" value="TreeGrafter"/>
</dbReference>
<keyword evidence="5 9" id="KW-0479">Metal-binding</keyword>
<evidence type="ECO:0000256" key="1">
    <source>
        <dbReference type="ARBA" id="ARBA00001273"/>
    </source>
</evidence>
<dbReference type="PANTHER" id="PTHR11556">
    <property type="entry name" value="FRUCTOSE-1,6-BISPHOSPHATASE-RELATED"/>
    <property type="match status" value="1"/>
</dbReference>
<feature type="binding site" evidence="9">
    <location>
        <position position="114"/>
    </location>
    <ligand>
        <name>Mg(2+)</name>
        <dbReference type="ChEBI" id="CHEBI:18420"/>
        <label>1</label>
    </ligand>
</feature>
<name>A0A840RBJ5_9NEIS</name>
<dbReference type="Gene3D" id="3.40.190.80">
    <property type="match status" value="1"/>
</dbReference>
<dbReference type="PIRSF" id="PIRSF000904">
    <property type="entry name" value="FBPtase_SBPase"/>
    <property type="match status" value="1"/>
</dbReference>
<dbReference type="PIRSF" id="PIRSF500210">
    <property type="entry name" value="FBPtase"/>
    <property type="match status" value="1"/>
</dbReference>
<organism evidence="13 14">
    <name type="scientific">Silvimonas terrae</name>
    <dbReference type="NCBI Taxonomy" id="300266"/>
    <lineage>
        <taxon>Bacteria</taxon>
        <taxon>Pseudomonadati</taxon>
        <taxon>Pseudomonadota</taxon>
        <taxon>Betaproteobacteria</taxon>
        <taxon>Neisseriales</taxon>
        <taxon>Chitinibacteraceae</taxon>
        <taxon>Silvimonas</taxon>
    </lineage>
</organism>
<comment type="catalytic activity">
    <reaction evidence="1 9">
        <text>beta-D-fructose 1,6-bisphosphate + H2O = beta-D-fructose 6-phosphate + phosphate</text>
        <dbReference type="Rhea" id="RHEA:11064"/>
        <dbReference type="ChEBI" id="CHEBI:15377"/>
        <dbReference type="ChEBI" id="CHEBI:32966"/>
        <dbReference type="ChEBI" id="CHEBI:43474"/>
        <dbReference type="ChEBI" id="CHEBI:57634"/>
        <dbReference type="EC" id="3.1.3.11"/>
    </reaction>
</comment>
<dbReference type="EMBL" id="JACHHN010000001">
    <property type="protein sequence ID" value="MBB5189908.1"/>
    <property type="molecule type" value="Genomic_DNA"/>
</dbReference>
<dbReference type="InterPro" id="IPR033391">
    <property type="entry name" value="FBPase_N"/>
</dbReference>
<feature type="binding site" evidence="9">
    <location>
        <position position="90"/>
    </location>
    <ligand>
        <name>Mg(2+)</name>
        <dbReference type="ChEBI" id="CHEBI:18420"/>
        <label>1</label>
    </ligand>
</feature>
<comment type="similarity">
    <text evidence="3 9 10">Belongs to the FBPase class 1 family.</text>
</comment>
<evidence type="ECO:0000256" key="9">
    <source>
        <dbReference type="HAMAP-Rule" id="MF_01855"/>
    </source>
</evidence>
<evidence type="ECO:0000256" key="7">
    <source>
        <dbReference type="ARBA" id="ARBA00022842"/>
    </source>
</evidence>
<feature type="binding site" evidence="9">
    <location>
        <begin position="115"/>
        <end position="118"/>
    </location>
    <ligand>
        <name>substrate</name>
    </ligand>
</feature>
<evidence type="ECO:0000256" key="4">
    <source>
        <dbReference type="ARBA" id="ARBA00022490"/>
    </source>
</evidence>
<gene>
    <name evidence="9" type="primary">fbp</name>
    <name evidence="13" type="ORF">HNQ50_000618</name>
</gene>
<evidence type="ECO:0000256" key="5">
    <source>
        <dbReference type="ARBA" id="ARBA00022723"/>
    </source>
</evidence>
<sequence>MSINLSTFIATECASDDRHPVALYQLIHQVAMCCRDIAAAVDRSALVGTTGSAGVDNVQGEEQKKLDIIANDLMMEGTQTHTALAAVASEEMARISRTSQERTAGQYLLLFDPLDGSSNVDINAPVGTIFSILKCPSARAPATEADFLQPGSEQVCAGYAIYGPATMLVLTTGDGTHGFTLERDSGEFVLTHPRMSIPARTREFAINTANTRHWESPVKRYVQECMAGTNGPRQQDFNMRWVAAMVADVHRILLRGGVFLYPQDAREVSRFGKLRLLYEANPMSMLVEQAGGMSSTGQQRVLEIQPHALHQRTPVMLGSREEVERLENYHHHVRRPLPDLVDALRNLWTEY</sequence>
<dbReference type="HAMAP" id="MF_01855">
    <property type="entry name" value="FBPase_class1"/>
    <property type="match status" value="1"/>
</dbReference>
<evidence type="ECO:0000256" key="6">
    <source>
        <dbReference type="ARBA" id="ARBA00022801"/>
    </source>
</evidence>
<evidence type="ECO:0000256" key="2">
    <source>
        <dbReference type="ARBA" id="ARBA00005215"/>
    </source>
</evidence>
<keyword evidence="14" id="KW-1185">Reference proteome</keyword>
<keyword evidence="6 9" id="KW-0378">Hydrolase</keyword>
<dbReference type="FunFam" id="3.40.190.80:FF:000011">
    <property type="entry name" value="Fructose-1,6-bisphosphatase class 1"/>
    <property type="match status" value="1"/>
</dbReference>
<dbReference type="PROSITE" id="PS00124">
    <property type="entry name" value="FBPASE"/>
    <property type="match status" value="1"/>
</dbReference>
<keyword evidence="8 9" id="KW-0119">Carbohydrate metabolism</keyword>
<dbReference type="NCBIfam" id="NF006780">
    <property type="entry name" value="PRK09293.1-4"/>
    <property type="match status" value="1"/>
</dbReference>
<comment type="pathway">
    <text evidence="2">Carbohydrate biosynthesis; Calvin cycle.</text>
</comment>
<evidence type="ECO:0000256" key="3">
    <source>
        <dbReference type="ARBA" id="ARBA00010941"/>
    </source>
</evidence>
<evidence type="ECO:0000256" key="8">
    <source>
        <dbReference type="ARBA" id="ARBA00023277"/>
    </source>
</evidence>
<comment type="subcellular location">
    <subcellularLocation>
        <location evidence="9">Cytoplasm</location>
    </subcellularLocation>
</comment>
<dbReference type="PRINTS" id="PR00115">
    <property type="entry name" value="F16BPHPHTASE"/>
</dbReference>
<dbReference type="GO" id="GO:0005986">
    <property type="term" value="P:sucrose biosynthetic process"/>
    <property type="evidence" value="ECO:0007669"/>
    <property type="project" value="TreeGrafter"/>
</dbReference>
<dbReference type="InterPro" id="IPR020548">
    <property type="entry name" value="Fructose_bisphosphatase_AS"/>
</dbReference>
<dbReference type="SUPFAM" id="SSF56655">
    <property type="entry name" value="Carbohydrate phosphatase"/>
    <property type="match status" value="1"/>
</dbReference>
<dbReference type="GO" id="GO:0000287">
    <property type="term" value="F:magnesium ion binding"/>
    <property type="evidence" value="ECO:0007669"/>
    <property type="project" value="UniProtKB-UniRule"/>
</dbReference>
<dbReference type="InterPro" id="IPR044015">
    <property type="entry name" value="FBPase_C_dom"/>
</dbReference>
<dbReference type="GO" id="GO:0030388">
    <property type="term" value="P:fructose 1,6-bisphosphate metabolic process"/>
    <property type="evidence" value="ECO:0007669"/>
    <property type="project" value="TreeGrafter"/>
</dbReference>
<keyword evidence="7 9" id="KW-0460">Magnesium</keyword>
<feature type="binding site" evidence="9">
    <location>
        <position position="207"/>
    </location>
    <ligand>
        <name>substrate</name>
    </ligand>
</feature>
<dbReference type="GO" id="GO:0042132">
    <property type="term" value="F:fructose 1,6-bisphosphate 1-phosphatase activity"/>
    <property type="evidence" value="ECO:0007669"/>
    <property type="project" value="UniProtKB-UniRule"/>
</dbReference>
<reference evidence="13 14" key="1">
    <citation type="submission" date="2020-08" db="EMBL/GenBank/DDBJ databases">
        <title>Genomic Encyclopedia of Type Strains, Phase IV (KMG-IV): sequencing the most valuable type-strain genomes for metagenomic binning, comparative biology and taxonomic classification.</title>
        <authorList>
            <person name="Goeker M."/>
        </authorList>
    </citation>
    <scope>NUCLEOTIDE SEQUENCE [LARGE SCALE GENOMIC DNA]</scope>
    <source>
        <strain evidence="13 14">DSM 18233</strain>
    </source>
</reference>
<dbReference type="Pfam" id="PF00316">
    <property type="entry name" value="FBPase"/>
    <property type="match status" value="1"/>
</dbReference>
<dbReference type="InterPro" id="IPR028343">
    <property type="entry name" value="FBPtase"/>
</dbReference>
<feature type="binding site" evidence="9">
    <location>
        <position position="279"/>
    </location>
    <ligand>
        <name>Mg(2+)</name>
        <dbReference type="ChEBI" id="CHEBI:18420"/>
        <label>2</label>
    </ligand>
</feature>
<comment type="caution">
    <text evidence="9">Lacks conserved residue(s) required for the propagation of feature annotation.</text>
</comment>
<protein>
    <recommendedName>
        <fullName evidence="9">Fructose-1,6-bisphosphatase class 1</fullName>
        <shortName evidence="9">FBPase class 1</shortName>
        <ecNumber evidence="9">3.1.3.11</ecNumber>
    </recommendedName>
    <alternativeName>
        <fullName evidence="9">D-fructose-1,6-bisphosphate 1-phosphohydrolase class 1</fullName>
    </alternativeName>
</protein>
<comment type="cofactor">
    <cofactor evidence="9">
        <name>Mg(2+)</name>
        <dbReference type="ChEBI" id="CHEBI:18420"/>
    </cofactor>
    <text evidence="9">Binds 2 magnesium ions per subunit.</text>
</comment>
<dbReference type="Pfam" id="PF18913">
    <property type="entry name" value="FBPase_C"/>
    <property type="match status" value="1"/>
</dbReference>
<dbReference type="GO" id="GO:0006094">
    <property type="term" value="P:gluconeogenesis"/>
    <property type="evidence" value="ECO:0007669"/>
    <property type="project" value="UniProtKB-UniRule"/>
</dbReference>
<feature type="binding site" evidence="9">
    <location>
        <position position="112"/>
    </location>
    <ligand>
        <name>Mg(2+)</name>
        <dbReference type="ChEBI" id="CHEBI:18420"/>
        <label>1</label>
    </ligand>
</feature>
<feature type="binding site" evidence="9">
    <location>
        <position position="273"/>
    </location>
    <ligand>
        <name>substrate</name>
    </ligand>
</feature>
<proteinExistence type="inferred from homology"/>
<dbReference type="Proteomes" id="UP000543030">
    <property type="component" value="Unassembled WGS sequence"/>
</dbReference>
<feature type="domain" description="Fructose-1-6-bisphosphatase class I N-terminal" evidence="11">
    <location>
        <begin position="5"/>
        <end position="193"/>
    </location>
</feature>
<comment type="subunit">
    <text evidence="9">Homotetramer.</text>
</comment>
<dbReference type="InterPro" id="IPR000146">
    <property type="entry name" value="FBPase_class-1"/>
</dbReference>
<dbReference type="AlphaFoldDB" id="A0A840RBJ5"/>
<dbReference type="EC" id="3.1.3.11" evidence="9"/>
<dbReference type="Gene3D" id="3.30.540.10">
    <property type="entry name" value="Fructose-1,6-Bisphosphatase, subunit A, domain 1"/>
    <property type="match status" value="1"/>
</dbReference>
<dbReference type="PANTHER" id="PTHR11556:SF35">
    <property type="entry name" value="SEDOHEPTULOSE-1,7-BISPHOSPHATASE, CHLOROPLASTIC"/>
    <property type="match status" value="1"/>
</dbReference>
<keyword evidence="4 9" id="KW-0963">Cytoplasm</keyword>
<evidence type="ECO:0000256" key="10">
    <source>
        <dbReference type="RuleBase" id="RU000508"/>
    </source>
</evidence>
<dbReference type="CDD" id="cd00354">
    <property type="entry name" value="FBPase"/>
    <property type="match status" value="1"/>
</dbReference>
<evidence type="ECO:0000259" key="11">
    <source>
        <dbReference type="Pfam" id="PF00316"/>
    </source>
</evidence>
<feature type="binding site" evidence="9">
    <location>
        <position position="115"/>
    </location>
    <ligand>
        <name>Mg(2+)</name>
        <dbReference type="ChEBI" id="CHEBI:18420"/>
        <label>2</label>
    </ligand>
</feature>
<dbReference type="GO" id="GO:0005829">
    <property type="term" value="C:cytosol"/>
    <property type="evidence" value="ECO:0007669"/>
    <property type="project" value="TreeGrafter"/>
</dbReference>
<feature type="binding site" evidence="9">
    <location>
        <position position="112"/>
    </location>
    <ligand>
        <name>Mg(2+)</name>
        <dbReference type="ChEBI" id="CHEBI:18420"/>
        <label>2</label>
    </ligand>
</feature>
<evidence type="ECO:0000313" key="14">
    <source>
        <dbReference type="Proteomes" id="UP000543030"/>
    </source>
</evidence>